<dbReference type="Proteomes" id="UP001233999">
    <property type="component" value="Unassembled WGS sequence"/>
</dbReference>
<feature type="non-terminal residue" evidence="1">
    <location>
        <position position="1"/>
    </location>
</feature>
<dbReference type="AlphaFoldDB" id="A0AAD8AIU4"/>
<reference evidence="1" key="2">
    <citation type="submission" date="2023-05" db="EMBL/GenBank/DDBJ databases">
        <authorList>
            <person name="Fouks B."/>
        </authorList>
    </citation>
    <scope>NUCLEOTIDE SEQUENCE</scope>
    <source>
        <strain evidence="1">Stay&amp;Tobe</strain>
        <tissue evidence="1">Testes</tissue>
    </source>
</reference>
<evidence type="ECO:0000313" key="1">
    <source>
        <dbReference type="EMBL" id="KAJ9598568.1"/>
    </source>
</evidence>
<evidence type="ECO:0000313" key="2">
    <source>
        <dbReference type="Proteomes" id="UP001233999"/>
    </source>
</evidence>
<dbReference type="EMBL" id="JASPKZ010001205">
    <property type="protein sequence ID" value="KAJ9598568.1"/>
    <property type="molecule type" value="Genomic_DNA"/>
</dbReference>
<reference evidence="1" key="1">
    <citation type="journal article" date="2023" name="IScience">
        <title>Live-bearing cockroach genome reveals convergent evolutionary mechanisms linked to viviparity in insects and beyond.</title>
        <authorList>
            <person name="Fouks B."/>
            <person name="Harrison M.C."/>
            <person name="Mikhailova A.A."/>
            <person name="Marchal E."/>
            <person name="English S."/>
            <person name="Carruthers M."/>
            <person name="Jennings E.C."/>
            <person name="Chiamaka E.L."/>
            <person name="Frigard R.A."/>
            <person name="Pippel M."/>
            <person name="Attardo G.M."/>
            <person name="Benoit J.B."/>
            <person name="Bornberg-Bauer E."/>
            <person name="Tobe S.S."/>
        </authorList>
    </citation>
    <scope>NUCLEOTIDE SEQUENCE</scope>
    <source>
        <strain evidence="1">Stay&amp;Tobe</strain>
    </source>
</reference>
<sequence>YLKVWLTSFVQRRSIYWALIWNSFKNKRRFLSILKHSLEFVTTPLFIIYFKMTVVYRVWLTENLGTLCEFNMMYNGGVIFIVTVNSVSRSESVYITQFVRIVYICNCLRFDAGRNECMTTTWITEKVTTQILFKY</sequence>
<feature type="non-terminal residue" evidence="1">
    <location>
        <position position="135"/>
    </location>
</feature>
<accession>A0AAD8AIU4</accession>
<protein>
    <submittedName>
        <fullName evidence="1">Uncharacterized protein</fullName>
    </submittedName>
</protein>
<proteinExistence type="predicted"/>
<organism evidence="1 2">
    <name type="scientific">Diploptera punctata</name>
    <name type="common">Pacific beetle cockroach</name>
    <dbReference type="NCBI Taxonomy" id="6984"/>
    <lineage>
        <taxon>Eukaryota</taxon>
        <taxon>Metazoa</taxon>
        <taxon>Ecdysozoa</taxon>
        <taxon>Arthropoda</taxon>
        <taxon>Hexapoda</taxon>
        <taxon>Insecta</taxon>
        <taxon>Pterygota</taxon>
        <taxon>Neoptera</taxon>
        <taxon>Polyneoptera</taxon>
        <taxon>Dictyoptera</taxon>
        <taxon>Blattodea</taxon>
        <taxon>Blaberoidea</taxon>
        <taxon>Blaberidae</taxon>
        <taxon>Diplopterinae</taxon>
        <taxon>Diploptera</taxon>
    </lineage>
</organism>
<gene>
    <name evidence="1" type="ORF">L9F63_010739</name>
</gene>
<name>A0AAD8AIU4_DIPPU</name>
<keyword evidence="2" id="KW-1185">Reference proteome</keyword>
<comment type="caution">
    <text evidence="1">The sequence shown here is derived from an EMBL/GenBank/DDBJ whole genome shotgun (WGS) entry which is preliminary data.</text>
</comment>